<protein>
    <submittedName>
        <fullName evidence="1">Uncharacterized protein</fullName>
    </submittedName>
</protein>
<comment type="caution">
    <text evidence="1">The sequence shown here is derived from an EMBL/GenBank/DDBJ whole genome shotgun (WGS) entry which is preliminary data.</text>
</comment>
<proteinExistence type="predicted"/>
<dbReference type="RefSeq" id="WP_202835855.1">
    <property type="nucleotide sequence ID" value="NZ_JAETWB010000077.1"/>
</dbReference>
<evidence type="ECO:0000313" key="1">
    <source>
        <dbReference type="EMBL" id="MBL6082521.1"/>
    </source>
</evidence>
<sequence length="127" mass="13244">MALFGPVEGGHLLGLAARLVAMQHYAATAATLGLTERGGIQDFAAFMVALATAQGDRAEITAVPGGGLIVRQQGLSLLRGIPHPHPTMLEAWNELLISALAAHDRFACLGFVSGPGHELSWHLLTTG</sequence>
<reference evidence="1 2" key="1">
    <citation type="submission" date="2021-01" db="EMBL/GenBank/DDBJ databases">
        <title>Belnapia mucosa sp. nov. and Belnapia arida sp. nov., isolated from the Tabernas Desert (Almeria, Spain).</title>
        <authorList>
            <person name="Molina-Menor E."/>
            <person name="Vidal-Verdu A."/>
            <person name="Calonge A."/>
            <person name="Satari L."/>
            <person name="Pereto J."/>
            <person name="Porcar M."/>
        </authorList>
    </citation>
    <scope>NUCLEOTIDE SEQUENCE [LARGE SCALE GENOMIC DNA]</scope>
    <source>
        <strain evidence="1 2">T18</strain>
    </source>
</reference>
<dbReference type="EMBL" id="JAETWB010000077">
    <property type="protein sequence ID" value="MBL6082521.1"/>
    <property type="molecule type" value="Genomic_DNA"/>
</dbReference>
<evidence type="ECO:0000313" key="2">
    <source>
        <dbReference type="Proteomes" id="UP000660885"/>
    </source>
</evidence>
<gene>
    <name evidence="1" type="ORF">JMJ56_31640</name>
</gene>
<accession>A0ABS1UCV5</accession>
<dbReference type="Proteomes" id="UP000660885">
    <property type="component" value="Unassembled WGS sequence"/>
</dbReference>
<organism evidence="1 2">
    <name type="scientific">Belnapia arida</name>
    <dbReference type="NCBI Taxonomy" id="2804533"/>
    <lineage>
        <taxon>Bacteria</taxon>
        <taxon>Pseudomonadati</taxon>
        <taxon>Pseudomonadota</taxon>
        <taxon>Alphaproteobacteria</taxon>
        <taxon>Acetobacterales</taxon>
        <taxon>Roseomonadaceae</taxon>
        <taxon>Belnapia</taxon>
    </lineage>
</organism>
<name>A0ABS1UCV5_9PROT</name>
<keyword evidence="2" id="KW-1185">Reference proteome</keyword>